<evidence type="ECO:0000313" key="1">
    <source>
        <dbReference type="EMBL" id="OGZ17848.1"/>
    </source>
</evidence>
<sequence>MKYSKMFMSSFNKINEGLRTHSRYVGNVYILINSNKLFFSLNNGDKYTEFNGETNKKIIKKMGIVKYTIDSIKKEYEYSRIDEDFLPLALSWIWIKGYYSIFHILSLIIAFEKSDSKYILDKNFNSHQKIVTHINELLSKNPFNVNELNSVFCGVDLEKFVTKDYENLKPLKRFDEKLYKLSIKKVFKDTRKRNGVKEARQKQYSVFNFCLNYREMFNYSGFHYIITENKQDQVEIKRLYNYSYSVIMNIVKAMAEYLSNKTGGELHDELIKIYE</sequence>
<dbReference type="EMBL" id="MHLW01000023">
    <property type="protein sequence ID" value="OGZ17848.1"/>
    <property type="molecule type" value="Genomic_DNA"/>
</dbReference>
<reference evidence="1 2" key="1">
    <citation type="journal article" date="2016" name="Nat. Commun.">
        <title>Thousands of microbial genomes shed light on interconnected biogeochemical processes in an aquifer system.</title>
        <authorList>
            <person name="Anantharaman K."/>
            <person name="Brown C.T."/>
            <person name="Hug L.A."/>
            <person name="Sharon I."/>
            <person name="Castelle C.J."/>
            <person name="Probst A.J."/>
            <person name="Thomas B.C."/>
            <person name="Singh A."/>
            <person name="Wilkins M.J."/>
            <person name="Karaoz U."/>
            <person name="Brodie E.L."/>
            <person name="Williams K.H."/>
            <person name="Hubbard S.S."/>
            <person name="Banfield J.F."/>
        </authorList>
    </citation>
    <scope>NUCLEOTIDE SEQUENCE [LARGE SCALE GENOMIC DNA]</scope>
</reference>
<proteinExistence type="predicted"/>
<comment type="caution">
    <text evidence="1">The sequence shown here is derived from an EMBL/GenBank/DDBJ whole genome shotgun (WGS) entry which is preliminary data.</text>
</comment>
<accession>A0A1G2DY65</accession>
<name>A0A1G2DY65_9BACT</name>
<dbReference type="Proteomes" id="UP000178893">
    <property type="component" value="Unassembled WGS sequence"/>
</dbReference>
<evidence type="ECO:0000313" key="2">
    <source>
        <dbReference type="Proteomes" id="UP000178893"/>
    </source>
</evidence>
<organism evidence="1 2">
    <name type="scientific">Candidatus Nealsonbacteria bacterium RBG_13_37_56</name>
    <dbReference type="NCBI Taxonomy" id="1801661"/>
    <lineage>
        <taxon>Bacteria</taxon>
        <taxon>Candidatus Nealsoniibacteriota</taxon>
    </lineage>
</organism>
<dbReference type="AlphaFoldDB" id="A0A1G2DY65"/>
<protein>
    <submittedName>
        <fullName evidence="1">Uncharacterized protein</fullName>
    </submittedName>
</protein>
<gene>
    <name evidence="1" type="ORF">A2V72_00725</name>
</gene>